<dbReference type="GO" id="GO:0072344">
    <property type="term" value="P:rescue of stalled ribosome"/>
    <property type="evidence" value="ECO:0007669"/>
    <property type="project" value="TreeGrafter"/>
</dbReference>
<feature type="coiled-coil region" evidence="1">
    <location>
        <begin position="362"/>
        <end position="399"/>
    </location>
</feature>
<evidence type="ECO:0000256" key="1">
    <source>
        <dbReference type="SAM" id="Coils"/>
    </source>
</evidence>
<protein>
    <submittedName>
        <fullName evidence="2">Predicted component of the ribosome quality control (RQC) complex, YloA/Tae2 family, contains fibronectin-binding (FbpA) and DUF814 domains</fullName>
    </submittedName>
</protein>
<dbReference type="GO" id="GO:0000049">
    <property type="term" value="F:tRNA binding"/>
    <property type="evidence" value="ECO:0007669"/>
    <property type="project" value="TreeGrafter"/>
</dbReference>
<dbReference type="Pfam" id="PF05833">
    <property type="entry name" value="NFACT_N"/>
    <property type="match status" value="2"/>
</dbReference>
<keyword evidence="3" id="KW-1185">Reference proteome</keyword>
<evidence type="ECO:0000313" key="3">
    <source>
        <dbReference type="Proteomes" id="UP000193355"/>
    </source>
</evidence>
<dbReference type="Proteomes" id="UP000193355">
    <property type="component" value="Unassembled WGS sequence"/>
</dbReference>
<dbReference type="RefSeq" id="WP_085543400.1">
    <property type="nucleotide sequence ID" value="NZ_FXBB01000001.1"/>
</dbReference>
<dbReference type="OrthoDB" id="9766163at2"/>
<proteinExistence type="predicted"/>
<sequence length="548" mass="61548">MRYGPEMVRVLARSLSQKLENFSIQRVDGGKDWAILKAGKEGIFISWSQDNFGASLTGDNNGVAKTMGAVRGGISLALSKHITGAKIKKIYQKNDDRVLCVEFYRYVGAGIGAKTTLVAEFMGRLSNLILLDENNRIIEAARHIHPEINRYRTIIPGVDYQGPPPLEGISVESVSPENIEGYLCSPLGIGKALASKLKEEIQLNPLKKFAVSDGLKKLLECDGDLLIQDIDGYITLWPWILDGGKEITGNVENLVYEKILISSKQKKRSDLIKKGSKATQKEIKSLGRHLDGLRKQLTMADEANSFRIKGEAILSNIGRIPLRSTKAALVYWDTSGREINLEVDLDPSLDASQNAKRYFKKYKKYNCDKNEVQAKLREVEAALEEAKNQAETIERIEDINVLRDLISELTPSTKRKPQKESEPPMLKYKFNEMLFLVGLNERSNRHVTFKEANANDIWFHVHEAPGSHVIMKNPPNTSDLLEQGIKIGASLALHHSKNSGKENRPVDYTFKKHVKHIQGAGPAQVTYKESKSISVDHLYWKEFLSEDR</sequence>
<dbReference type="Gene3D" id="2.30.310.10">
    <property type="entry name" value="ibrinogen binding protein from staphylococcus aureus domain"/>
    <property type="match status" value="1"/>
</dbReference>
<dbReference type="AlphaFoldDB" id="A0A1X7I4I7"/>
<gene>
    <name evidence="2" type="ORF">SAMN06275492_101110</name>
</gene>
<dbReference type="STRING" id="561720.SAMN06275492_101110"/>
<dbReference type="PANTHER" id="PTHR15239">
    <property type="entry name" value="NUCLEAR EXPORT MEDIATOR FACTOR NEMF"/>
    <property type="match status" value="1"/>
</dbReference>
<name>A0A1X7I4I7_9BACT</name>
<dbReference type="GO" id="GO:0043023">
    <property type="term" value="F:ribosomal large subunit binding"/>
    <property type="evidence" value="ECO:0007669"/>
    <property type="project" value="TreeGrafter"/>
</dbReference>
<evidence type="ECO:0000313" key="2">
    <source>
        <dbReference type="EMBL" id="SMG09346.1"/>
    </source>
</evidence>
<organism evidence="2 3">
    <name type="scientific">Dethiosulfovibrio salsuginis</name>
    <dbReference type="NCBI Taxonomy" id="561720"/>
    <lineage>
        <taxon>Bacteria</taxon>
        <taxon>Thermotogati</taxon>
        <taxon>Synergistota</taxon>
        <taxon>Synergistia</taxon>
        <taxon>Synergistales</taxon>
        <taxon>Dethiosulfovibrionaceae</taxon>
        <taxon>Dethiosulfovibrio</taxon>
    </lineage>
</organism>
<reference evidence="3" key="1">
    <citation type="submission" date="2017-04" db="EMBL/GenBank/DDBJ databases">
        <authorList>
            <person name="Varghese N."/>
            <person name="Submissions S."/>
        </authorList>
    </citation>
    <scope>NUCLEOTIDE SEQUENCE [LARGE SCALE GENOMIC DNA]</scope>
    <source>
        <strain evidence="3">USBA 82</strain>
    </source>
</reference>
<dbReference type="PANTHER" id="PTHR15239:SF6">
    <property type="entry name" value="RIBOSOME QUALITY CONTROL COMPLEX SUBUNIT NEMF"/>
    <property type="match status" value="1"/>
</dbReference>
<dbReference type="GO" id="GO:1990112">
    <property type="term" value="C:RQC complex"/>
    <property type="evidence" value="ECO:0007669"/>
    <property type="project" value="TreeGrafter"/>
</dbReference>
<dbReference type="InterPro" id="IPR051608">
    <property type="entry name" value="RQC_Subunit_NEMF"/>
</dbReference>
<dbReference type="EMBL" id="FXBB01000001">
    <property type="protein sequence ID" value="SMG09346.1"/>
    <property type="molecule type" value="Genomic_DNA"/>
</dbReference>
<accession>A0A1X7I4I7</accession>
<keyword evidence="1" id="KW-0175">Coiled coil</keyword>